<gene>
    <name evidence="1" type="ORF">BTAR23_AR23_02084</name>
</gene>
<evidence type="ECO:0000313" key="1">
    <source>
        <dbReference type="EMBL" id="VIJ03830.1"/>
    </source>
</evidence>
<evidence type="ECO:0000313" key="2">
    <source>
        <dbReference type="Proteomes" id="UP000508034"/>
    </source>
</evidence>
<sequence length="34" mass="3912">MDIMEIVMKKWFAGSVALLVVAYRELVLPVERCT</sequence>
<accession>A0AAX3HMT3</accession>
<dbReference type="EMBL" id="CAAKHA010000016">
    <property type="protein sequence ID" value="VIJ03830.1"/>
    <property type="molecule type" value="Genomic_DNA"/>
</dbReference>
<proteinExistence type="predicted"/>
<name>A0AAX3HMT3_BACTI</name>
<organism evidence="1 2">
    <name type="scientific">Bacillus thuringiensis subsp. israelensis</name>
    <dbReference type="NCBI Taxonomy" id="1430"/>
    <lineage>
        <taxon>Bacteria</taxon>
        <taxon>Bacillati</taxon>
        <taxon>Bacillota</taxon>
        <taxon>Bacilli</taxon>
        <taxon>Bacillales</taxon>
        <taxon>Bacillaceae</taxon>
        <taxon>Bacillus</taxon>
        <taxon>Bacillus cereus group</taxon>
    </lineage>
</organism>
<protein>
    <submittedName>
        <fullName evidence="1">Uncharacterized protein</fullName>
    </submittedName>
</protein>
<dbReference type="AlphaFoldDB" id="A0AAX3HMT3"/>
<dbReference type="Proteomes" id="UP000508034">
    <property type="component" value="Unassembled WGS sequence"/>
</dbReference>
<comment type="caution">
    <text evidence="1">The sequence shown here is derived from an EMBL/GenBank/DDBJ whole genome shotgun (WGS) entry which is preliminary data.</text>
</comment>
<reference evidence="1 2" key="1">
    <citation type="submission" date="2019-04" db="EMBL/GenBank/DDBJ databases">
        <authorList>
            <person name="Patino-Navarrete R."/>
            <person name="Patino Navarrete R."/>
        </authorList>
    </citation>
    <scope>NUCLEOTIDE SEQUENCE [LARGE SCALE GENOMIC DNA]</scope>
    <source>
        <strain evidence="1">Bacillus thuringiensis strain AR23</strain>
    </source>
</reference>